<organism evidence="1 2">
    <name type="scientific">Coccomyxa viridis</name>
    <dbReference type="NCBI Taxonomy" id="1274662"/>
    <lineage>
        <taxon>Eukaryota</taxon>
        <taxon>Viridiplantae</taxon>
        <taxon>Chlorophyta</taxon>
        <taxon>core chlorophytes</taxon>
        <taxon>Trebouxiophyceae</taxon>
        <taxon>Trebouxiophyceae incertae sedis</taxon>
        <taxon>Coccomyxaceae</taxon>
        <taxon>Coccomyxa</taxon>
    </lineage>
</organism>
<protein>
    <submittedName>
        <fullName evidence="1">Uncharacterized protein</fullName>
    </submittedName>
</protein>
<gene>
    <name evidence="1" type="ORF">CVIRNUC_003736</name>
</gene>
<evidence type="ECO:0000313" key="1">
    <source>
        <dbReference type="EMBL" id="CAK0770123.1"/>
    </source>
</evidence>
<sequence length="169" mass="18514">MADSHQVGWLLRIVVGSDRVPVYRGLSPRILPVGAAGLDGPVHLHGGQIIMVMSAGVGCKGVARPKDWEIKPPPPEFLLSSAREHFERINQLFPRHQEADSREYMPLLRRPMIFHAPLWSAMNSTGRAYSVSFLPATCLTSGLQAGRQGRPAVMCLTERLAPQADVGKV</sequence>
<dbReference type="EMBL" id="CAUYUE010000004">
    <property type="protein sequence ID" value="CAK0770123.1"/>
    <property type="molecule type" value="Genomic_DNA"/>
</dbReference>
<reference evidence="1 2" key="1">
    <citation type="submission" date="2023-10" db="EMBL/GenBank/DDBJ databases">
        <authorList>
            <person name="Maclean D."/>
            <person name="Macfadyen A."/>
        </authorList>
    </citation>
    <scope>NUCLEOTIDE SEQUENCE [LARGE SCALE GENOMIC DNA]</scope>
</reference>
<comment type="caution">
    <text evidence="1">The sequence shown here is derived from an EMBL/GenBank/DDBJ whole genome shotgun (WGS) entry which is preliminary data.</text>
</comment>
<keyword evidence="2" id="KW-1185">Reference proteome</keyword>
<name>A0AAV1I0Z5_9CHLO</name>
<proteinExistence type="predicted"/>
<dbReference type="Proteomes" id="UP001314263">
    <property type="component" value="Unassembled WGS sequence"/>
</dbReference>
<dbReference type="AlphaFoldDB" id="A0AAV1I0Z5"/>
<evidence type="ECO:0000313" key="2">
    <source>
        <dbReference type="Proteomes" id="UP001314263"/>
    </source>
</evidence>
<accession>A0AAV1I0Z5</accession>